<name>A0ABZ1YP57_9NOCA</name>
<dbReference type="InterPro" id="IPR037294">
    <property type="entry name" value="ABC_BtuC-like"/>
</dbReference>
<comment type="subcellular location">
    <subcellularLocation>
        <location evidence="1">Membrane</location>
        <topology evidence="1">Multi-pass membrane protein</topology>
    </subcellularLocation>
</comment>
<dbReference type="EMBL" id="CP109441">
    <property type="protein sequence ID" value="WUV43760.1"/>
    <property type="molecule type" value="Genomic_DNA"/>
</dbReference>
<keyword evidence="2" id="KW-0812">Transmembrane</keyword>
<evidence type="ECO:0008006" key="7">
    <source>
        <dbReference type="Google" id="ProtNLM"/>
    </source>
</evidence>
<dbReference type="Gene3D" id="1.10.3470.10">
    <property type="entry name" value="ABC transporter involved in vitamin B12 uptake, BtuC"/>
    <property type="match status" value="1"/>
</dbReference>
<evidence type="ECO:0000256" key="2">
    <source>
        <dbReference type="ARBA" id="ARBA00022692"/>
    </source>
</evidence>
<protein>
    <recommendedName>
        <fullName evidence="7">Iron ABC transporter permease</fullName>
    </recommendedName>
</protein>
<evidence type="ECO:0000256" key="3">
    <source>
        <dbReference type="ARBA" id="ARBA00022989"/>
    </source>
</evidence>
<keyword evidence="4" id="KW-0472">Membrane</keyword>
<dbReference type="RefSeq" id="WP_329406338.1">
    <property type="nucleotide sequence ID" value="NZ_CP109441.1"/>
</dbReference>
<keyword evidence="6" id="KW-1185">Reference proteome</keyword>
<keyword evidence="3" id="KW-1133">Transmembrane helix</keyword>
<proteinExistence type="predicted"/>
<dbReference type="Proteomes" id="UP001432062">
    <property type="component" value="Chromosome"/>
</dbReference>
<sequence length="66" mass="6944">MAIAVPVLGVLLIAAMIVATGFGAETLPVTSVLEVLRHRIVGGVPADLGLDTIVWQLRVPRTVPFI</sequence>
<organism evidence="5 6">
    <name type="scientific">Nocardia vinacea</name>
    <dbReference type="NCBI Taxonomy" id="96468"/>
    <lineage>
        <taxon>Bacteria</taxon>
        <taxon>Bacillati</taxon>
        <taxon>Actinomycetota</taxon>
        <taxon>Actinomycetes</taxon>
        <taxon>Mycobacteriales</taxon>
        <taxon>Nocardiaceae</taxon>
        <taxon>Nocardia</taxon>
    </lineage>
</organism>
<accession>A0ABZ1YP57</accession>
<gene>
    <name evidence="5" type="ORF">OG563_31700</name>
</gene>
<reference evidence="5" key="1">
    <citation type="submission" date="2022-10" db="EMBL/GenBank/DDBJ databases">
        <title>The complete genomes of actinobacterial strains from the NBC collection.</title>
        <authorList>
            <person name="Joergensen T.S."/>
            <person name="Alvarez Arevalo M."/>
            <person name="Sterndorff E.B."/>
            <person name="Faurdal D."/>
            <person name="Vuksanovic O."/>
            <person name="Mourched A.-S."/>
            <person name="Charusanti P."/>
            <person name="Shaw S."/>
            <person name="Blin K."/>
            <person name="Weber T."/>
        </authorList>
    </citation>
    <scope>NUCLEOTIDE SEQUENCE</scope>
    <source>
        <strain evidence="5">NBC_01482</strain>
    </source>
</reference>
<evidence type="ECO:0000256" key="1">
    <source>
        <dbReference type="ARBA" id="ARBA00004141"/>
    </source>
</evidence>
<evidence type="ECO:0000256" key="4">
    <source>
        <dbReference type="ARBA" id="ARBA00023136"/>
    </source>
</evidence>
<evidence type="ECO:0000313" key="6">
    <source>
        <dbReference type="Proteomes" id="UP001432062"/>
    </source>
</evidence>
<evidence type="ECO:0000313" key="5">
    <source>
        <dbReference type="EMBL" id="WUV43760.1"/>
    </source>
</evidence>